<reference evidence="1 2" key="1">
    <citation type="submission" date="2021-03" db="EMBL/GenBank/DDBJ databases">
        <title>Whole Genome Sequencing of Mycobacterium tuberculosis clinical isolates from Arunachal Pradesh, India.</title>
        <authorList>
            <person name="Singh S."/>
            <person name="Mudliar S.R."/>
            <person name="Kulsum U."/>
            <person name="Rufai S.B."/>
            <person name="Singh P.K."/>
            <person name="Umpo M."/>
            <person name="Nyori M."/>
        </authorList>
    </citation>
    <scope>NUCLEOTIDE SEQUENCE [LARGE SCALE GENOMIC DNA]</scope>
    <source>
        <strain evidence="1 2">OMICS/BPL/0142/20/SP</strain>
    </source>
</reference>
<dbReference type="Proteomes" id="UP000671119">
    <property type="component" value="Unassembled WGS sequence"/>
</dbReference>
<gene>
    <name evidence="1" type="ORF">J8J21_22265</name>
</gene>
<comment type="caution">
    <text evidence="1">The sequence shown here is derived from an EMBL/GenBank/DDBJ whole genome shotgun (WGS) entry which is preliminary data.</text>
</comment>
<feature type="non-terminal residue" evidence="1">
    <location>
        <position position="1"/>
    </location>
</feature>
<name>A0ABD4Q9Y9_MYCTX</name>
<accession>A0ABD4Q9Y9</accession>
<evidence type="ECO:0000313" key="2">
    <source>
        <dbReference type="Proteomes" id="UP000671119"/>
    </source>
</evidence>
<protein>
    <submittedName>
        <fullName evidence="1">Uncharacterized protein</fullName>
    </submittedName>
</protein>
<feature type="non-terminal residue" evidence="1">
    <location>
        <position position="82"/>
    </location>
</feature>
<organism evidence="1 2">
    <name type="scientific">Mycobacterium tuberculosis</name>
    <dbReference type="NCBI Taxonomy" id="1773"/>
    <lineage>
        <taxon>Bacteria</taxon>
        <taxon>Bacillati</taxon>
        <taxon>Actinomycetota</taxon>
        <taxon>Actinomycetes</taxon>
        <taxon>Mycobacteriales</taxon>
        <taxon>Mycobacteriaceae</taxon>
        <taxon>Mycobacterium</taxon>
        <taxon>Mycobacterium tuberculosis complex</taxon>
    </lineage>
</organism>
<evidence type="ECO:0000313" key="1">
    <source>
        <dbReference type="EMBL" id="MBP0685774.1"/>
    </source>
</evidence>
<proteinExistence type="predicted"/>
<dbReference type="RefSeq" id="WP_209925557.1">
    <property type="nucleotide sequence ID" value="NZ_JAGIZI010000541.1"/>
</dbReference>
<sequence length="82" mass="9291">DPRDPITAGTRDDVLVTEVQGDGISLFMEQTLRQHQEIIDHYLLEACRQSETDPLEWTALQAWENERGEMVPKALDPTVEAA</sequence>
<dbReference type="EMBL" id="JAGIZI010000541">
    <property type="protein sequence ID" value="MBP0685774.1"/>
    <property type="molecule type" value="Genomic_DNA"/>
</dbReference>
<dbReference type="AlphaFoldDB" id="A0ABD4Q9Y9"/>